<sequence length="60" mass="6854">MTERKQLEILTNKSVYQNPIFGCDYPDLSLLREGKDYSSSGKLESKSLNTWLSNIAEVQN</sequence>
<evidence type="ECO:0000313" key="2">
    <source>
        <dbReference type="Proteomes" id="UP000319700"/>
    </source>
</evidence>
<dbReference type="OrthoDB" id="9801455at2"/>
<proteinExistence type="predicted"/>
<evidence type="ECO:0000313" key="1">
    <source>
        <dbReference type="EMBL" id="TPG44112.1"/>
    </source>
</evidence>
<gene>
    <name evidence="1" type="ORF">EAH81_06080</name>
</gene>
<protein>
    <submittedName>
        <fullName evidence="1">Uncharacterized protein</fullName>
    </submittedName>
</protein>
<dbReference type="RefSeq" id="WP_140504821.1">
    <property type="nucleotide sequence ID" value="NZ_RCZH01000003.1"/>
</dbReference>
<accession>A0A502F3Z0</accession>
<dbReference type="AlphaFoldDB" id="A0A502F3Z0"/>
<comment type="caution">
    <text evidence="1">The sequence shown here is derived from an EMBL/GenBank/DDBJ whole genome shotgun (WGS) entry which is preliminary data.</text>
</comment>
<organism evidence="1 2">
    <name type="scientific">Flavobacterium pectinovorum</name>
    <dbReference type="NCBI Taxonomy" id="29533"/>
    <lineage>
        <taxon>Bacteria</taxon>
        <taxon>Pseudomonadati</taxon>
        <taxon>Bacteroidota</taxon>
        <taxon>Flavobacteriia</taxon>
        <taxon>Flavobacteriales</taxon>
        <taxon>Flavobacteriaceae</taxon>
        <taxon>Flavobacterium</taxon>
    </lineage>
</organism>
<reference evidence="1 2" key="1">
    <citation type="journal article" date="2019" name="Environ. Microbiol.">
        <title>Species interactions and distinct microbial communities in high Arctic permafrost affected cryosols are associated with the CH4 and CO2 gas fluxes.</title>
        <authorList>
            <person name="Altshuler I."/>
            <person name="Hamel J."/>
            <person name="Turney S."/>
            <person name="Magnuson E."/>
            <person name="Levesque R."/>
            <person name="Greer C."/>
            <person name="Whyte L.G."/>
        </authorList>
    </citation>
    <scope>NUCLEOTIDE SEQUENCE [LARGE SCALE GENOMIC DNA]</scope>
    <source>
        <strain evidence="1 2">42</strain>
    </source>
</reference>
<name>A0A502F3Z0_9FLAO</name>
<keyword evidence="2" id="KW-1185">Reference proteome</keyword>
<dbReference type="EMBL" id="RCZH01000003">
    <property type="protein sequence ID" value="TPG44112.1"/>
    <property type="molecule type" value="Genomic_DNA"/>
</dbReference>
<dbReference type="Proteomes" id="UP000319700">
    <property type="component" value="Unassembled WGS sequence"/>
</dbReference>